<name>A0A843WRP1_COLES</name>
<proteinExistence type="predicted"/>
<dbReference type="Proteomes" id="UP000652761">
    <property type="component" value="Unassembled WGS sequence"/>
</dbReference>
<sequence>MANLDILDTSTLVSDGCMPRSGSFKGNENVCFDSISDEDLLLKDLDSYWEDLNACLTVSRMVSDSIIRGMVNAVVQEAAENISSKEAEVARLNARLQLFGPDEFINCKSVVSPMQLRATSEVQSSCSGCSMGNTGHLGSVGIAALKHLQMLKNEIESLWSLSSSGMADWTHDNFCTVKQGNGLNPLSNVEKSIDALEVLLMTMCMHSGQADSSLTDTVYELRWRCNFEREVDTLIFQNFIGELQAEFEMKLHKECSLFDIQNKCQQKIVEELSNLRHELDSISRSILSLEPEHTSISGCHETFEELNHAKGGENFAYRGLEHNLVVDTSDMQESGFPSMANYRTTIPEVSDSSQILHMPKEDLVTYYKTEINNVKRHLESSLHEKTEELFRLKRECLKEKKGSLQCRREEDFVALKKKFLQIIAKLDKILSEAETCLVEVDHHKTCRYKPRIDSLFLEYEHLHDLLDDKTKKLKFISSRVSDAANQMPDYSSTEAHFLKKLKKLKWEIEDVKAEALFGKDREKCVLSELISQVKSQFVDFCMKNEMVEDLYSIMLRERTLDLENEKSEQVKQVSSLMILMDEKENALLLEVKKSEKLEQEIVSLLTLVEDKNKIASEVESRLEQQKKHFDKVFKEFNLLKDQACEHEKIISIDKEEIKLLKAKLGEASSQIHEYEAKVGDLTRKFVTVSNDLEEAGKQKTILLEIIQNKEHEASSATAKSEELMVQMASIFTFLQELSKSVAEFQSSILRNIQVENSRSQFHDCSSFSCDLFSCSYYEILSS</sequence>
<evidence type="ECO:0000313" key="3">
    <source>
        <dbReference type="Proteomes" id="UP000652761"/>
    </source>
</evidence>
<dbReference type="OrthoDB" id="619142at2759"/>
<organism evidence="2 3">
    <name type="scientific">Colocasia esculenta</name>
    <name type="common">Wild taro</name>
    <name type="synonym">Arum esculentum</name>
    <dbReference type="NCBI Taxonomy" id="4460"/>
    <lineage>
        <taxon>Eukaryota</taxon>
        <taxon>Viridiplantae</taxon>
        <taxon>Streptophyta</taxon>
        <taxon>Embryophyta</taxon>
        <taxon>Tracheophyta</taxon>
        <taxon>Spermatophyta</taxon>
        <taxon>Magnoliopsida</taxon>
        <taxon>Liliopsida</taxon>
        <taxon>Araceae</taxon>
        <taxon>Aroideae</taxon>
        <taxon>Colocasieae</taxon>
        <taxon>Colocasia</taxon>
    </lineage>
</organism>
<dbReference type="PANTHER" id="PTHR33883:SF10">
    <property type="entry name" value="WPP DOMAIN-ASSOCIATED PROTEIN"/>
    <property type="match status" value="1"/>
</dbReference>
<dbReference type="EMBL" id="NMUH01005959">
    <property type="protein sequence ID" value="MQM14103.1"/>
    <property type="molecule type" value="Genomic_DNA"/>
</dbReference>
<evidence type="ECO:0008006" key="4">
    <source>
        <dbReference type="Google" id="ProtNLM"/>
    </source>
</evidence>
<dbReference type="InterPro" id="IPR037490">
    <property type="entry name" value="WAP"/>
</dbReference>
<keyword evidence="3" id="KW-1185">Reference proteome</keyword>
<keyword evidence="1" id="KW-0175">Coiled coil</keyword>
<comment type="caution">
    <text evidence="2">The sequence shown here is derived from an EMBL/GenBank/DDBJ whole genome shotgun (WGS) entry which is preliminary data.</text>
</comment>
<evidence type="ECO:0000313" key="2">
    <source>
        <dbReference type="EMBL" id="MQM14103.1"/>
    </source>
</evidence>
<reference evidence="2" key="1">
    <citation type="submission" date="2017-07" db="EMBL/GenBank/DDBJ databases">
        <title>Taro Niue Genome Assembly and Annotation.</title>
        <authorList>
            <person name="Atibalentja N."/>
            <person name="Keating K."/>
            <person name="Fields C.J."/>
        </authorList>
    </citation>
    <scope>NUCLEOTIDE SEQUENCE</scope>
    <source>
        <strain evidence="2">Niue_2</strain>
        <tissue evidence="2">Leaf</tissue>
    </source>
</reference>
<dbReference type="PANTHER" id="PTHR33883">
    <property type="entry name" value="WPP DOMAIN-ASSOCIATED PROTEIN"/>
    <property type="match status" value="1"/>
</dbReference>
<protein>
    <recommendedName>
        <fullName evidence="4">WPP domain-associated protein</fullName>
    </recommendedName>
</protein>
<feature type="coiled-coil region" evidence="1">
    <location>
        <begin position="657"/>
        <end position="684"/>
    </location>
</feature>
<evidence type="ECO:0000256" key="1">
    <source>
        <dbReference type="SAM" id="Coils"/>
    </source>
</evidence>
<accession>A0A843WRP1</accession>
<dbReference type="AlphaFoldDB" id="A0A843WRP1"/>
<gene>
    <name evidence="2" type="ORF">Taro_047032</name>
</gene>